<dbReference type="GO" id="GO:1990234">
    <property type="term" value="C:transferase complex"/>
    <property type="evidence" value="ECO:0007669"/>
    <property type="project" value="UniProtKB-ARBA"/>
</dbReference>
<gene>
    <name evidence="4" type="ORF">AG1IA_09394</name>
</gene>
<dbReference type="EMBL" id="AFRT01003251">
    <property type="protein sequence ID" value="ELU36576.1"/>
    <property type="molecule type" value="Genomic_DNA"/>
</dbReference>
<reference evidence="4 5" key="1">
    <citation type="journal article" date="2013" name="Nat. Commun.">
        <title>The evolution and pathogenic mechanisms of the rice sheath blight pathogen.</title>
        <authorList>
            <person name="Zheng A."/>
            <person name="Lin R."/>
            <person name="Xu L."/>
            <person name="Qin P."/>
            <person name="Tang C."/>
            <person name="Ai P."/>
            <person name="Zhang D."/>
            <person name="Liu Y."/>
            <person name="Sun Z."/>
            <person name="Feng H."/>
            <person name="Wang Y."/>
            <person name="Chen Y."/>
            <person name="Liang X."/>
            <person name="Fu R."/>
            <person name="Li Q."/>
            <person name="Zhang J."/>
            <person name="Yu X."/>
            <person name="Xie Z."/>
            <person name="Ding L."/>
            <person name="Guan P."/>
            <person name="Tang J."/>
            <person name="Liang Y."/>
            <person name="Wang S."/>
            <person name="Deng Q."/>
            <person name="Li S."/>
            <person name="Zhu J."/>
            <person name="Wang L."/>
            <person name="Liu H."/>
            <person name="Li P."/>
        </authorList>
    </citation>
    <scope>NUCLEOTIDE SEQUENCE [LARGE SCALE GENOMIC DNA]</scope>
    <source>
        <strain evidence="5">AG-1 IA</strain>
    </source>
</reference>
<name>L8WEF2_THACA</name>
<dbReference type="Proteomes" id="UP000011668">
    <property type="component" value="Unassembled WGS sequence"/>
</dbReference>
<feature type="repeat" description="WD" evidence="3">
    <location>
        <begin position="147"/>
        <end position="161"/>
    </location>
</feature>
<dbReference type="Pfam" id="PF00400">
    <property type="entry name" value="WD40"/>
    <property type="match status" value="4"/>
</dbReference>
<dbReference type="InterPro" id="IPR015943">
    <property type="entry name" value="WD40/YVTN_repeat-like_dom_sf"/>
</dbReference>
<dbReference type="PANTHER" id="PTHR22847">
    <property type="entry name" value="WD40 REPEAT PROTEIN"/>
    <property type="match status" value="1"/>
</dbReference>
<dbReference type="STRING" id="983506.L8WEF2"/>
<dbReference type="Gene3D" id="2.130.10.10">
    <property type="entry name" value="YVTN repeat-like/Quinoprotein amine dehydrogenase"/>
    <property type="match status" value="2"/>
</dbReference>
<protein>
    <submittedName>
        <fullName evidence="4">WD40 domain-containing protein</fullName>
    </submittedName>
</protein>
<comment type="caution">
    <text evidence="4">The sequence shown here is derived from an EMBL/GenBank/DDBJ whole genome shotgun (WGS) entry which is preliminary data.</text>
</comment>
<accession>L8WEF2</accession>
<dbReference type="OrthoDB" id="6262491at2759"/>
<feature type="repeat" description="WD" evidence="3">
    <location>
        <begin position="62"/>
        <end position="103"/>
    </location>
</feature>
<dbReference type="InterPro" id="IPR001680">
    <property type="entry name" value="WD40_rpt"/>
</dbReference>
<dbReference type="SMART" id="SM00320">
    <property type="entry name" value="WD40"/>
    <property type="match status" value="3"/>
</dbReference>
<evidence type="ECO:0000313" key="4">
    <source>
        <dbReference type="EMBL" id="ELU36576.1"/>
    </source>
</evidence>
<keyword evidence="2" id="KW-0677">Repeat</keyword>
<dbReference type="PRINTS" id="PR00320">
    <property type="entry name" value="GPROTEINBRPT"/>
</dbReference>
<dbReference type="AlphaFoldDB" id="L8WEF2"/>
<dbReference type="PROSITE" id="PS50294">
    <property type="entry name" value="WD_REPEATS_REGION"/>
    <property type="match status" value="3"/>
</dbReference>
<organism evidence="4 5">
    <name type="scientific">Thanatephorus cucumeris (strain AG1-IA)</name>
    <name type="common">Rice sheath blight fungus</name>
    <name type="synonym">Rhizoctonia solani</name>
    <dbReference type="NCBI Taxonomy" id="983506"/>
    <lineage>
        <taxon>Eukaryota</taxon>
        <taxon>Fungi</taxon>
        <taxon>Dikarya</taxon>
        <taxon>Basidiomycota</taxon>
        <taxon>Agaricomycotina</taxon>
        <taxon>Agaricomycetes</taxon>
        <taxon>Cantharellales</taxon>
        <taxon>Ceratobasidiaceae</taxon>
        <taxon>Rhizoctonia</taxon>
        <taxon>Rhizoctonia solani AG-1</taxon>
    </lineage>
</organism>
<evidence type="ECO:0000256" key="2">
    <source>
        <dbReference type="ARBA" id="ARBA00022737"/>
    </source>
</evidence>
<feature type="repeat" description="WD" evidence="3">
    <location>
        <begin position="17"/>
        <end position="58"/>
    </location>
</feature>
<dbReference type="PROSITE" id="PS50082">
    <property type="entry name" value="WD_REPEATS_2"/>
    <property type="match status" value="4"/>
</dbReference>
<evidence type="ECO:0000313" key="5">
    <source>
        <dbReference type="Proteomes" id="UP000011668"/>
    </source>
</evidence>
<evidence type="ECO:0000256" key="3">
    <source>
        <dbReference type="PROSITE-ProRule" id="PRU00221"/>
    </source>
</evidence>
<proteinExistence type="predicted"/>
<dbReference type="SUPFAM" id="SSF50978">
    <property type="entry name" value="WD40 repeat-like"/>
    <property type="match status" value="1"/>
</dbReference>
<keyword evidence="5" id="KW-1185">Reference proteome</keyword>
<feature type="repeat" description="WD" evidence="3">
    <location>
        <begin position="105"/>
        <end position="146"/>
    </location>
</feature>
<dbReference type="HOGENOM" id="CLU_000288_57_32_1"/>
<dbReference type="PANTHER" id="PTHR22847:SF637">
    <property type="entry name" value="WD REPEAT DOMAIN 5B"/>
    <property type="match status" value="1"/>
</dbReference>
<sequence>MRMWDVGDDTLTASDLVATHDSPVYSASFSSDGKRIVSGCADRRIRVWDPQTLSLLLDPFGSQAHTDMILSVTFSPNGALIASGSLDCTICVFDSHTGHLVLGPLSAHRDSVRSVVFSPDGTHVVSGSDDRTVRVWSVKDGAAVCAYIVSGSADSTIRVWKAPGLGSFDPSRAISSSSSHVEPHSAIAGGLKISDDGWARDDKSQLVFWVPADMVSLFSGFPAALGIGIPGTLRIDYGEHLFIGDEWDRCFVGAE</sequence>
<keyword evidence="1 3" id="KW-0853">WD repeat</keyword>
<evidence type="ECO:0000256" key="1">
    <source>
        <dbReference type="ARBA" id="ARBA00022574"/>
    </source>
</evidence>
<dbReference type="InterPro" id="IPR020472">
    <property type="entry name" value="WD40_PAC1"/>
</dbReference>
<dbReference type="InterPro" id="IPR036322">
    <property type="entry name" value="WD40_repeat_dom_sf"/>
</dbReference>